<dbReference type="CDD" id="cd05801">
    <property type="entry name" value="PGM_like3"/>
    <property type="match status" value="1"/>
</dbReference>
<evidence type="ECO:0000256" key="4">
    <source>
        <dbReference type="ARBA" id="ARBA00022723"/>
    </source>
</evidence>
<dbReference type="PANTHER" id="PTHR45745">
    <property type="entry name" value="PHOSPHOMANNOMUTASE 45A"/>
    <property type="match status" value="1"/>
</dbReference>
<gene>
    <name evidence="12" type="ORF">MAAFP003_1481</name>
</gene>
<evidence type="ECO:0000256" key="5">
    <source>
        <dbReference type="ARBA" id="ARBA00022842"/>
    </source>
</evidence>
<dbReference type="GO" id="GO:0006166">
    <property type="term" value="P:purine ribonucleoside salvage"/>
    <property type="evidence" value="ECO:0007669"/>
    <property type="project" value="TreeGrafter"/>
</dbReference>
<dbReference type="PROSITE" id="PS00710">
    <property type="entry name" value="PGM_PMM"/>
    <property type="match status" value="1"/>
</dbReference>
<evidence type="ECO:0000256" key="3">
    <source>
        <dbReference type="ARBA" id="ARBA00022553"/>
    </source>
</evidence>
<organism evidence="12 13">
    <name type="scientific">Mycobacterium ahvazicum</name>
    <dbReference type="NCBI Taxonomy" id="1964395"/>
    <lineage>
        <taxon>Bacteria</taxon>
        <taxon>Bacillati</taxon>
        <taxon>Actinomycetota</taxon>
        <taxon>Actinomycetes</taxon>
        <taxon>Mycobacteriales</taxon>
        <taxon>Mycobacteriaceae</taxon>
        <taxon>Mycobacterium</taxon>
        <taxon>Mycobacterium simiae complex</taxon>
    </lineage>
</organism>
<dbReference type="InterPro" id="IPR005852">
    <property type="entry name" value="PGM_a-D-Glc-sp"/>
</dbReference>
<evidence type="ECO:0000313" key="12">
    <source>
        <dbReference type="EMBL" id="SOX52814.1"/>
    </source>
</evidence>
<evidence type="ECO:0000259" key="8">
    <source>
        <dbReference type="Pfam" id="PF00408"/>
    </source>
</evidence>
<dbReference type="GO" id="GO:0005975">
    <property type="term" value="P:carbohydrate metabolic process"/>
    <property type="evidence" value="ECO:0007669"/>
    <property type="project" value="InterPro"/>
</dbReference>
<dbReference type="InterPro" id="IPR036900">
    <property type="entry name" value="A-D-PHexomutase_C_sf"/>
</dbReference>
<dbReference type="InterPro" id="IPR005844">
    <property type="entry name" value="A-D-PHexomutase_a/b/a-I"/>
</dbReference>
<dbReference type="OrthoDB" id="9806956at2"/>
<protein>
    <submittedName>
        <fullName evidence="12">Alpha-D-glucose phosphate-specific phosphoglucomutase</fullName>
    </submittedName>
</protein>
<dbReference type="InterPro" id="IPR016055">
    <property type="entry name" value="A-D-PHexomutase_a/b/a-I/II/III"/>
</dbReference>
<dbReference type="GO" id="GO:0008973">
    <property type="term" value="F:phosphopentomutase activity"/>
    <property type="evidence" value="ECO:0007669"/>
    <property type="project" value="TreeGrafter"/>
</dbReference>
<evidence type="ECO:0000259" key="11">
    <source>
        <dbReference type="Pfam" id="PF02880"/>
    </source>
</evidence>
<dbReference type="GO" id="GO:0004614">
    <property type="term" value="F:phosphoglucomutase activity"/>
    <property type="evidence" value="ECO:0007669"/>
    <property type="project" value="InterPro"/>
</dbReference>
<evidence type="ECO:0000313" key="13">
    <source>
        <dbReference type="Proteomes" id="UP000236318"/>
    </source>
</evidence>
<dbReference type="Proteomes" id="UP000236318">
    <property type="component" value="Unassembled WGS sequence"/>
</dbReference>
<dbReference type="Pfam" id="PF02880">
    <property type="entry name" value="PGM_PMM_III"/>
    <property type="match status" value="1"/>
</dbReference>
<evidence type="ECO:0000259" key="9">
    <source>
        <dbReference type="Pfam" id="PF02878"/>
    </source>
</evidence>
<keyword evidence="4 7" id="KW-0479">Metal-binding</keyword>
<accession>A0A2K4Y7S4</accession>
<dbReference type="RefSeq" id="WP_096285720.1">
    <property type="nucleotide sequence ID" value="NZ_FXEG02000002.1"/>
</dbReference>
<dbReference type="InterPro" id="IPR005845">
    <property type="entry name" value="A-D-PHexomutase_a/b/a-II"/>
</dbReference>
<dbReference type="EMBL" id="FXEG02000002">
    <property type="protein sequence ID" value="SOX52814.1"/>
    <property type="molecule type" value="Genomic_DNA"/>
</dbReference>
<name>A0A2K4Y7S4_9MYCO</name>
<comment type="similarity">
    <text evidence="2 7">Belongs to the phosphohexose mutase family.</text>
</comment>
<keyword evidence="3" id="KW-0597">Phosphoprotein</keyword>
<dbReference type="AlphaFoldDB" id="A0A2K4Y7S4"/>
<dbReference type="PANTHER" id="PTHR45745:SF1">
    <property type="entry name" value="PHOSPHOGLUCOMUTASE 2B-RELATED"/>
    <property type="match status" value="1"/>
</dbReference>
<keyword evidence="13" id="KW-1185">Reference proteome</keyword>
<comment type="cofactor">
    <cofactor evidence="1">
        <name>Mg(2+)</name>
        <dbReference type="ChEBI" id="CHEBI:18420"/>
    </cofactor>
</comment>
<sequence>MANPRAGQPAQPEDLVDLSHLVTAYYTIQPDPDDVAQQVAFGTSGHRGSALGGAFNEAHILAITQAIVEYRAAHGTTGPLFIGRDTHGLSEPAWVSALEVLAANDVVAMIDSADRYTPTPAVSHAILRYNRGRTDALADGIVVTPSHNPPYDGGFKYNPPNGGPADTDATNAIAKRANEILREGGSGVNRVPLARALQTAQRHDYMDAYVADLPNVVDLDAIRKAGVRIGADPLGGASVDYWAAIAERHNLDLTVVNPLVDATWRFMTLDHDGKIRMDCSSPNAMASLIANRDRYQIATGNDADSDRHGIVTPDAGLMNPNHYLAAAIEYLYTHRPSWPAGIAVGKTAVSSSIIDRVVAGIERKLVEVPVGFKWFVDGLIGGTIGFGGEESAGASFLRRDGSVWTTDKDGLTLALLASEILAVTGSTPSQRYQALADKYGTPFYARVDEPANREQKARLAKLSADEVTATELAGEPITAKLTAAPGNGAALGGLKVTTANAWFAARPSGTEDVYKIYAESFNGPEHLAEVQETAREVVNKVIG</sequence>
<dbReference type="Pfam" id="PF00408">
    <property type="entry name" value="PGM_PMM_IV"/>
    <property type="match status" value="1"/>
</dbReference>
<feature type="domain" description="Alpha-D-phosphohexomutase alpha/beta/alpha" evidence="11">
    <location>
        <begin position="319"/>
        <end position="439"/>
    </location>
</feature>
<feature type="domain" description="Alpha-D-phosphohexomutase alpha/beta/alpha" evidence="10">
    <location>
        <begin position="207"/>
        <end position="313"/>
    </location>
</feature>
<dbReference type="NCBIfam" id="TIGR01132">
    <property type="entry name" value="pgm"/>
    <property type="match status" value="1"/>
</dbReference>
<dbReference type="FunFam" id="3.40.120.10:FF:000011">
    <property type="entry name" value="Alpha-D-glucose phosphate-specific phosphoglucomutase"/>
    <property type="match status" value="1"/>
</dbReference>
<feature type="domain" description="Alpha-D-phosphohexomutase alpha/beta/alpha" evidence="9">
    <location>
        <begin position="40"/>
        <end position="180"/>
    </location>
</feature>
<dbReference type="InterPro" id="IPR016066">
    <property type="entry name" value="A-D-PHexomutase_CS"/>
</dbReference>
<evidence type="ECO:0000256" key="6">
    <source>
        <dbReference type="ARBA" id="ARBA00023235"/>
    </source>
</evidence>
<dbReference type="Pfam" id="PF02878">
    <property type="entry name" value="PGM_PMM_I"/>
    <property type="match status" value="1"/>
</dbReference>
<feature type="domain" description="Alpha-D-phosphohexomutase C-terminal" evidence="8">
    <location>
        <begin position="490"/>
        <end position="535"/>
    </location>
</feature>
<evidence type="ECO:0000256" key="7">
    <source>
        <dbReference type="RuleBase" id="RU004326"/>
    </source>
</evidence>
<dbReference type="Gene3D" id="3.30.310.50">
    <property type="entry name" value="Alpha-D-phosphohexomutase, C-terminal domain"/>
    <property type="match status" value="1"/>
</dbReference>
<dbReference type="InterPro" id="IPR005846">
    <property type="entry name" value="A-D-PHexomutase_a/b/a-III"/>
</dbReference>
<reference evidence="12" key="1">
    <citation type="submission" date="2018-01" db="EMBL/GenBank/DDBJ databases">
        <authorList>
            <consortium name="Urmite Genomes"/>
        </authorList>
    </citation>
    <scope>NUCLEOTIDE SEQUENCE [LARGE SCALE GENOMIC DNA]</scope>
    <source>
        <strain evidence="12">AFP003</strain>
    </source>
</reference>
<keyword evidence="5 7" id="KW-0460">Magnesium</keyword>
<dbReference type="Gene3D" id="3.40.120.10">
    <property type="entry name" value="Alpha-D-Glucose-1,6-Bisphosphate, subunit A, domain 3"/>
    <property type="match status" value="3"/>
</dbReference>
<evidence type="ECO:0000256" key="1">
    <source>
        <dbReference type="ARBA" id="ARBA00001946"/>
    </source>
</evidence>
<keyword evidence="6" id="KW-0413">Isomerase</keyword>
<evidence type="ECO:0000256" key="2">
    <source>
        <dbReference type="ARBA" id="ARBA00010231"/>
    </source>
</evidence>
<dbReference type="GO" id="GO:0000287">
    <property type="term" value="F:magnesium ion binding"/>
    <property type="evidence" value="ECO:0007669"/>
    <property type="project" value="InterPro"/>
</dbReference>
<dbReference type="InterPro" id="IPR005843">
    <property type="entry name" value="A-D-PHexomutase_C"/>
</dbReference>
<dbReference type="SUPFAM" id="SSF53738">
    <property type="entry name" value="Phosphoglucomutase, first 3 domains"/>
    <property type="match status" value="3"/>
</dbReference>
<dbReference type="Pfam" id="PF02879">
    <property type="entry name" value="PGM_PMM_II"/>
    <property type="match status" value="1"/>
</dbReference>
<evidence type="ECO:0000259" key="10">
    <source>
        <dbReference type="Pfam" id="PF02879"/>
    </source>
</evidence>
<dbReference type="SUPFAM" id="SSF55957">
    <property type="entry name" value="Phosphoglucomutase, C-terminal domain"/>
    <property type="match status" value="1"/>
</dbReference>
<proteinExistence type="inferred from homology"/>
<comment type="caution">
    <text evidence="12">The sequence shown here is derived from an EMBL/GenBank/DDBJ whole genome shotgun (WGS) entry which is preliminary data.</text>
</comment>